<comment type="similarity">
    <text evidence="1">Belongs to the sigma-70 factor family. ECF subfamily.</text>
</comment>
<dbReference type="AlphaFoldDB" id="A0A0N8GKK5"/>
<sequence length="185" mass="21568">MADLNEEEVLQQAIQGDAEAFSHLYERYVNRIYSYIYYRTGNTTDAEDLTARVFQRAMGRITHYSDKGVPFSAWLYRIAHNLVANWHRDNSRRQEVALDDQPNLVMTGEHPEKQVVYDQEVEKLISVIRRLSPERQQLIVLKFVQQLSNAEIALIMSKSEGAIKSLYHRTLLELRTEVNGILEQE</sequence>
<evidence type="ECO:0000256" key="1">
    <source>
        <dbReference type="ARBA" id="ARBA00010641"/>
    </source>
</evidence>
<dbReference type="Gene3D" id="1.10.10.10">
    <property type="entry name" value="Winged helix-like DNA-binding domain superfamily/Winged helix DNA-binding domain"/>
    <property type="match status" value="1"/>
</dbReference>
<dbReference type="InterPro" id="IPR013325">
    <property type="entry name" value="RNA_pol_sigma_r2"/>
</dbReference>
<dbReference type="EMBL" id="LGCK01000015">
    <property type="protein sequence ID" value="KPL69954.1"/>
    <property type="molecule type" value="Genomic_DNA"/>
</dbReference>
<evidence type="ECO:0008006" key="9">
    <source>
        <dbReference type="Google" id="ProtNLM"/>
    </source>
</evidence>
<dbReference type="SUPFAM" id="SSF88659">
    <property type="entry name" value="Sigma3 and sigma4 domains of RNA polymerase sigma factors"/>
    <property type="match status" value="1"/>
</dbReference>
<dbReference type="InterPro" id="IPR014284">
    <property type="entry name" value="RNA_pol_sigma-70_dom"/>
</dbReference>
<reference evidence="7 8" key="1">
    <citation type="submission" date="2015-07" db="EMBL/GenBank/DDBJ databases">
        <title>Genome sequence of Leptolinea tardivitalis DSM 16556.</title>
        <authorList>
            <person name="Hemp J."/>
            <person name="Ward L.M."/>
            <person name="Pace L.A."/>
            <person name="Fischer W.W."/>
        </authorList>
    </citation>
    <scope>NUCLEOTIDE SEQUENCE [LARGE SCALE GENOMIC DNA]</scope>
    <source>
        <strain evidence="7 8">YMTK-2</strain>
    </source>
</reference>
<dbReference type="GO" id="GO:0016987">
    <property type="term" value="F:sigma factor activity"/>
    <property type="evidence" value="ECO:0007669"/>
    <property type="project" value="UniProtKB-KW"/>
</dbReference>
<keyword evidence="2" id="KW-0805">Transcription regulation</keyword>
<evidence type="ECO:0000256" key="2">
    <source>
        <dbReference type="ARBA" id="ARBA00023015"/>
    </source>
</evidence>
<dbReference type="STRING" id="229920.ADM99_16660"/>
<dbReference type="InterPro" id="IPR039425">
    <property type="entry name" value="RNA_pol_sigma-70-like"/>
</dbReference>
<dbReference type="PANTHER" id="PTHR43133:SF57">
    <property type="entry name" value="RNA POLYMERASE SIGMA-70 FACTOR"/>
    <property type="match status" value="1"/>
</dbReference>
<dbReference type="RefSeq" id="WP_062420865.1">
    <property type="nucleotide sequence ID" value="NZ_BBYA01000006.1"/>
</dbReference>
<evidence type="ECO:0000313" key="8">
    <source>
        <dbReference type="Proteomes" id="UP000050430"/>
    </source>
</evidence>
<feature type="domain" description="RNA polymerase sigma-70 region 2" evidence="5">
    <location>
        <begin position="24"/>
        <end position="93"/>
    </location>
</feature>
<dbReference type="Pfam" id="PF08281">
    <property type="entry name" value="Sigma70_r4_2"/>
    <property type="match status" value="1"/>
</dbReference>
<keyword evidence="3" id="KW-0731">Sigma factor</keyword>
<dbReference type="GO" id="GO:0006352">
    <property type="term" value="P:DNA-templated transcription initiation"/>
    <property type="evidence" value="ECO:0007669"/>
    <property type="project" value="InterPro"/>
</dbReference>
<comment type="caution">
    <text evidence="7">The sequence shown here is derived from an EMBL/GenBank/DDBJ whole genome shotgun (WGS) entry which is preliminary data.</text>
</comment>
<gene>
    <name evidence="7" type="ORF">ADM99_16660</name>
</gene>
<dbReference type="InterPro" id="IPR036388">
    <property type="entry name" value="WH-like_DNA-bd_sf"/>
</dbReference>
<keyword evidence="4" id="KW-0804">Transcription</keyword>
<feature type="domain" description="RNA polymerase sigma factor 70 region 4 type 2" evidence="6">
    <location>
        <begin position="123"/>
        <end position="173"/>
    </location>
</feature>
<dbReference type="NCBIfam" id="TIGR02937">
    <property type="entry name" value="sigma70-ECF"/>
    <property type="match status" value="1"/>
</dbReference>
<dbReference type="InterPro" id="IPR007627">
    <property type="entry name" value="RNA_pol_sigma70_r2"/>
</dbReference>
<evidence type="ECO:0000259" key="6">
    <source>
        <dbReference type="Pfam" id="PF08281"/>
    </source>
</evidence>
<protein>
    <recommendedName>
        <fullName evidence="9">RNA polymerase subunit sigma-24</fullName>
    </recommendedName>
</protein>
<dbReference type="Pfam" id="PF04542">
    <property type="entry name" value="Sigma70_r2"/>
    <property type="match status" value="1"/>
</dbReference>
<evidence type="ECO:0000259" key="5">
    <source>
        <dbReference type="Pfam" id="PF04542"/>
    </source>
</evidence>
<dbReference type="InterPro" id="IPR013324">
    <property type="entry name" value="RNA_pol_sigma_r3/r4-like"/>
</dbReference>
<dbReference type="InterPro" id="IPR013249">
    <property type="entry name" value="RNA_pol_sigma70_r4_t2"/>
</dbReference>
<accession>A0A0N8GKK5</accession>
<dbReference type="Gene3D" id="1.10.1740.10">
    <property type="match status" value="1"/>
</dbReference>
<keyword evidence="8" id="KW-1185">Reference proteome</keyword>
<evidence type="ECO:0000256" key="3">
    <source>
        <dbReference type="ARBA" id="ARBA00023082"/>
    </source>
</evidence>
<dbReference type="SUPFAM" id="SSF88946">
    <property type="entry name" value="Sigma2 domain of RNA polymerase sigma factors"/>
    <property type="match status" value="1"/>
</dbReference>
<proteinExistence type="inferred from homology"/>
<dbReference type="GO" id="GO:0003677">
    <property type="term" value="F:DNA binding"/>
    <property type="evidence" value="ECO:0007669"/>
    <property type="project" value="InterPro"/>
</dbReference>
<evidence type="ECO:0000313" key="7">
    <source>
        <dbReference type="EMBL" id="KPL69954.1"/>
    </source>
</evidence>
<dbReference type="Proteomes" id="UP000050430">
    <property type="component" value="Unassembled WGS sequence"/>
</dbReference>
<dbReference type="PANTHER" id="PTHR43133">
    <property type="entry name" value="RNA POLYMERASE ECF-TYPE SIGMA FACTO"/>
    <property type="match status" value="1"/>
</dbReference>
<organism evidence="7 8">
    <name type="scientific">Leptolinea tardivitalis</name>
    <dbReference type="NCBI Taxonomy" id="229920"/>
    <lineage>
        <taxon>Bacteria</taxon>
        <taxon>Bacillati</taxon>
        <taxon>Chloroflexota</taxon>
        <taxon>Anaerolineae</taxon>
        <taxon>Anaerolineales</taxon>
        <taxon>Anaerolineaceae</taxon>
        <taxon>Leptolinea</taxon>
    </lineage>
</organism>
<dbReference type="OrthoDB" id="157311at2"/>
<evidence type="ECO:0000256" key="4">
    <source>
        <dbReference type="ARBA" id="ARBA00023163"/>
    </source>
</evidence>
<name>A0A0N8GKK5_9CHLR</name>